<dbReference type="InterPro" id="IPR002742">
    <property type="entry name" value="Desulfoferrodoxin_Fe-bd_dom"/>
</dbReference>
<organism evidence="7 8">
    <name type="scientific">Sulfurospirillum halorespirans DSM 13726</name>
    <dbReference type="NCBI Taxonomy" id="1193502"/>
    <lineage>
        <taxon>Bacteria</taxon>
        <taxon>Pseudomonadati</taxon>
        <taxon>Campylobacterota</taxon>
        <taxon>Epsilonproteobacteria</taxon>
        <taxon>Campylobacterales</taxon>
        <taxon>Sulfurospirillaceae</taxon>
        <taxon>Sulfurospirillum</taxon>
    </lineage>
</organism>
<evidence type="ECO:0000256" key="4">
    <source>
        <dbReference type="ARBA" id="ARBA00022982"/>
    </source>
</evidence>
<dbReference type="STRING" id="1193502.SHALO_1578"/>
<keyword evidence="5" id="KW-0408">Iron</keyword>
<keyword evidence="4" id="KW-0249">Electron transport</keyword>
<dbReference type="PANTHER" id="PTHR36541">
    <property type="entry name" value="SUPEROXIDE REDUCTASE-RELATED"/>
    <property type="match status" value="1"/>
</dbReference>
<evidence type="ECO:0000256" key="3">
    <source>
        <dbReference type="ARBA" id="ARBA00022723"/>
    </source>
</evidence>
<sequence>MPKIFTPETFSPEEREARKDFIDKHTPYIYCDTALQKGIPAFVRVRVGSEHAHIDDFNHYISTITLFDADHMLAKVELAACIVSAEERKGNAEVAFSIVPSKDVYHFNAQCYCTKHGLWQGKEVEVRVN</sequence>
<keyword evidence="7" id="KW-0560">Oxidoreductase</keyword>
<dbReference type="GO" id="GO:0050605">
    <property type="term" value="F:superoxide reductase activity"/>
    <property type="evidence" value="ECO:0007669"/>
    <property type="project" value="UniProtKB-EC"/>
</dbReference>
<dbReference type="Gene3D" id="2.60.40.730">
    <property type="entry name" value="SOR catalytic domain"/>
    <property type="match status" value="1"/>
</dbReference>
<keyword evidence="2" id="KW-0813">Transport</keyword>
<dbReference type="Pfam" id="PF01880">
    <property type="entry name" value="Desulfoferrodox"/>
    <property type="match status" value="1"/>
</dbReference>
<dbReference type="RefSeq" id="WP_069478062.1">
    <property type="nucleotide sequence ID" value="NZ_CP017111.1"/>
</dbReference>
<dbReference type="EMBL" id="CP017111">
    <property type="protein sequence ID" value="AOO65351.1"/>
    <property type="molecule type" value="Genomic_DNA"/>
</dbReference>
<feature type="domain" description="Desulfoferrodoxin ferrous iron-binding" evidence="6">
    <location>
        <begin position="21"/>
        <end position="121"/>
    </location>
</feature>
<dbReference type="PATRIC" id="fig|1193502.14.peg.1602"/>
<name>A0A1D7TK23_9BACT</name>
<comment type="similarity">
    <text evidence="1">Belongs to the desulfoferrodoxin family.</text>
</comment>
<gene>
    <name evidence="7" type="ORF">SHALO_1578</name>
</gene>
<evidence type="ECO:0000256" key="1">
    <source>
        <dbReference type="ARBA" id="ARBA00005941"/>
    </source>
</evidence>
<dbReference type="Proteomes" id="UP000094609">
    <property type="component" value="Chromosome"/>
</dbReference>
<dbReference type="InterPro" id="IPR051233">
    <property type="entry name" value="Desulfoferrodoxin_SOR"/>
</dbReference>
<dbReference type="InterPro" id="IPR036073">
    <property type="entry name" value="Desulfoferrodoxin_Fe-bd_dom_sf"/>
</dbReference>
<dbReference type="KEGG" id="shal:SHALO_1578"/>
<evidence type="ECO:0000256" key="5">
    <source>
        <dbReference type="ARBA" id="ARBA00023004"/>
    </source>
</evidence>
<evidence type="ECO:0000313" key="7">
    <source>
        <dbReference type="EMBL" id="AOO65351.1"/>
    </source>
</evidence>
<evidence type="ECO:0000259" key="6">
    <source>
        <dbReference type="Pfam" id="PF01880"/>
    </source>
</evidence>
<proteinExistence type="inferred from homology"/>
<accession>A0A1D7TK23</accession>
<dbReference type="SUPFAM" id="SSF49367">
    <property type="entry name" value="Superoxide reductase-like"/>
    <property type="match status" value="1"/>
</dbReference>
<dbReference type="GO" id="GO:0005506">
    <property type="term" value="F:iron ion binding"/>
    <property type="evidence" value="ECO:0007669"/>
    <property type="project" value="InterPro"/>
</dbReference>
<dbReference type="PANTHER" id="PTHR36541:SF1">
    <property type="entry name" value="SUPEROXIDE REDUCTASE-RELATED"/>
    <property type="match status" value="1"/>
</dbReference>
<keyword evidence="8" id="KW-1185">Reference proteome</keyword>
<evidence type="ECO:0000313" key="8">
    <source>
        <dbReference type="Proteomes" id="UP000094609"/>
    </source>
</evidence>
<evidence type="ECO:0000256" key="2">
    <source>
        <dbReference type="ARBA" id="ARBA00022448"/>
    </source>
</evidence>
<protein>
    <submittedName>
        <fullName evidence="7">Superoxide reductase-like protein</fullName>
        <ecNumber evidence="7">1.15.1.2</ecNumber>
    </submittedName>
</protein>
<keyword evidence="3" id="KW-0479">Metal-binding</keyword>
<dbReference type="EC" id="1.15.1.2" evidence="7"/>
<dbReference type="AlphaFoldDB" id="A0A1D7TK23"/>
<reference evidence="8" key="1">
    <citation type="submission" date="2016-08" db="EMBL/GenBank/DDBJ databases">
        <title>Complete genome sequence of the organohalide-respiring Epsilonproteobacterium Sulfurospirillum halorespirans.</title>
        <authorList>
            <person name="Goris T."/>
            <person name="Zimmermann J."/>
            <person name="Schenz B."/>
            <person name="Lemos M."/>
            <person name="Hackermueller J."/>
            <person name="Diekert G."/>
        </authorList>
    </citation>
    <scope>NUCLEOTIDE SEQUENCE [LARGE SCALE GENOMIC DNA]</scope>
    <source>
        <strain>DSM 13726</strain>
        <strain evidence="8">PCE-M2</strain>
    </source>
</reference>